<dbReference type="SUPFAM" id="SSF140959">
    <property type="entry name" value="Indolic compounds 2,3-dioxygenase-like"/>
    <property type="match status" value="1"/>
</dbReference>
<keyword evidence="4 5" id="KW-0349">Heme</keyword>
<evidence type="ECO:0000313" key="7">
    <source>
        <dbReference type="EMBL" id="ODV92499.1"/>
    </source>
</evidence>
<dbReference type="PANTHER" id="PTHR28657:SF5">
    <property type="entry name" value="INDOLEAMINE 2,3-DIOXYGENASE"/>
    <property type="match status" value="1"/>
</dbReference>
<evidence type="ECO:0000256" key="4">
    <source>
        <dbReference type="PIRSR" id="PIRSR600898-1"/>
    </source>
</evidence>
<keyword evidence="5" id="KW-0223">Dioxygenase</keyword>
<comment type="catalytic activity">
    <reaction evidence="5">
        <text>L-tryptophan + O2 = N-formyl-L-kynurenine</text>
        <dbReference type="Rhea" id="RHEA:24536"/>
        <dbReference type="ChEBI" id="CHEBI:15379"/>
        <dbReference type="ChEBI" id="CHEBI:57912"/>
        <dbReference type="ChEBI" id="CHEBI:58629"/>
    </reaction>
</comment>
<dbReference type="PROSITE" id="PS00876">
    <property type="entry name" value="IDO_1"/>
    <property type="match status" value="1"/>
</dbReference>
<evidence type="ECO:0000256" key="5">
    <source>
        <dbReference type="RuleBase" id="RU369119"/>
    </source>
</evidence>
<evidence type="ECO:0000313" key="8">
    <source>
        <dbReference type="Proteomes" id="UP000095023"/>
    </source>
</evidence>
<dbReference type="GO" id="GO:0005737">
    <property type="term" value="C:cytoplasm"/>
    <property type="evidence" value="ECO:0007669"/>
    <property type="project" value="TreeGrafter"/>
</dbReference>
<dbReference type="Gene3D" id="1.20.58.480">
    <property type="match status" value="1"/>
</dbReference>
<proteinExistence type="inferred from homology"/>
<feature type="binding site" description="proximal binding residue" evidence="4">
    <location>
        <position position="371"/>
    </location>
    <ligand>
        <name>heme b</name>
        <dbReference type="ChEBI" id="CHEBI:60344"/>
    </ligand>
    <ligandPart>
        <name>Fe</name>
        <dbReference type="ChEBI" id="CHEBI:18248"/>
    </ligandPart>
</feature>
<gene>
    <name evidence="7" type="ORF">CANCADRAFT_87363</name>
</gene>
<dbReference type="InterPro" id="IPR037217">
    <property type="entry name" value="Trp/Indoleamine_2_3_dOase-like"/>
</dbReference>
<accession>A0A1E4TL86</accession>
<keyword evidence="3 4" id="KW-0408">Iron</keyword>
<dbReference type="EC" id="1.13.11.52" evidence="5"/>
<organism evidence="7 8">
    <name type="scientific">Tortispora caseinolytica NRRL Y-17796</name>
    <dbReference type="NCBI Taxonomy" id="767744"/>
    <lineage>
        <taxon>Eukaryota</taxon>
        <taxon>Fungi</taxon>
        <taxon>Dikarya</taxon>
        <taxon>Ascomycota</taxon>
        <taxon>Saccharomycotina</taxon>
        <taxon>Trigonopsidomycetes</taxon>
        <taxon>Trigonopsidales</taxon>
        <taxon>Trigonopsidaceae</taxon>
        <taxon>Tortispora</taxon>
    </lineage>
</organism>
<keyword evidence="2 4" id="KW-0479">Metal-binding</keyword>
<keyword evidence="8" id="KW-1185">Reference proteome</keyword>
<dbReference type="GO" id="GO:0034354">
    <property type="term" value="P:'de novo' NAD+ biosynthetic process from L-tryptophan"/>
    <property type="evidence" value="ECO:0007669"/>
    <property type="project" value="EnsemblFungi"/>
</dbReference>
<dbReference type="GO" id="GO:0020037">
    <property type="term" value="F:heme binding"/>
    <property type="evidence" value="ECO:0007669"/>
    <property type="project" value="UniProtKB-UniRule"/>
</dbReference>
<dbReference type="Pfam" id="PF01231">
    <property type="entry name" value="IDO"/>
    <property type="match status" value="1"/>
</dbReference>
<dbReference type="InterPro" id="IPR000898">
    <property type="entry name" value="Indolamine_dOase"/>
</dbReference>
<dbReference type="GO" id="GO:0046872">
    <property type="term" value="F:metal ion binding"/>
    <property type="evidence" value="ECO:0007669"/>
    <property type="project" value="UniProtKB-UniRule"/>
</dbReference>
<evidence type="ECO:0000256" key="2">
    <source>
        <dbReference type="ARBA" id="ARBA00022723"/>
    </source>
</evidence>
<sequence length="481" mass="53491">MRPQLLKLEDFDISPHTGFLPEQLPISHLDDRFAEWEHIAEDLPSLLMSRTLRHAVDSMPLLDPADLPDIRHYRRAYSILGFLVHAYIWESQPPKDHIPECLAKPILFLAETLELPPTATYSGLCLWNHRLTHAAETLAGSSYDNWNLSTLATITTFTGGFDESWFYLVSTVLEKEGASCLVHGLRAHEAIIRNDPQTLIEALQALAETIDYLIPILGRMYEQCDPHIFYYRLRPFLAGSKNMAPAGLPHGVKYGSEDFYRAYSGGSNAQSSLIQALDIFLGIRHLETTPNREPAVTDKDNKPGYSAPEKENSFIVDMRSYMPGPHRRFLESLSAGISIRDYVVDNSEDVPGLSLAYDACLAVLRAFRDKHVQIVSRYIIAQASNNRAGASDRTASPRRTGLASTDSKTGAALGTGGTALMAFLKQARDETSDPAAGSWGRRLLRTGPSLVYRQPERSNSKLRGLAENWVNDGDDKHVADA</sequence>
<evidence type="ECO:0000256" key="1">
    <source>
        <dbReference type="ARBA" id="ARBA00007119"/>
    </source>
</evidence>
<dbReference type="OrthoDB" id="540174at2759"/>
<feature type="region of interest" description="Disordered" evidence="6">
    <location>
        <begin position="386"/>
        <end position="409"/>
    </location>
</feature>
<dbReference type="GO" id="GO:0019441">
    <property type="term" value="P:L-tryptophan catabolic process to kynurenine"/>
    <property type="evidence" value="ECO:0007669"/>
    <property type="project" value="UniProtKB-UniRule"/>
</dbReference>
<evidence type="ECO:0000256" key="3">
    <source>
        <dbReference type="ARBA" id="ARBA00023004"/>
    </source>
</evidence>
<protein>
    <recommendedName>
        <fullName evidence="5">Indoleamine 2,3-dioxygenase</fullName>
        <ecNumber evidence="5">1.13.11.52</ecNumber>
    </recommendedName>
</protein>
<keyword evidence="5" id="KW-0560">Oxidoreductase</keyword>
<dbReference type="EMBL" id="KV453841">
    <property type="protein sequence ID" value="ODV92499.1"/>
    <property type="molecule type" value="Genomic_DNA"/>
</dbReference>
<comment type="function">
    <text evidence="5">Produces N-formyl-kynurenine through the oxidation of tryptophan.</text>
</comment>
<name>A0A1E4TL86_9ASCO</name>
<comment type="similarity">
    <text evidence="1 5">Belongs to the indoleamine 2,3-dioxygenase family.</text>
</comment>
<dbReference type="GO" id="GO:0033754">
    <property type="term" value="F:indoleamine 2,3-dioxygenase activity"/>
    <property type="evidence" value="ECO:0007669"/>
    <property type="project" value="UniProtKB-EC"/>
</dbReference>
<evidence type="ECO:0000256" key="6">
    <source>
        <dbReference type="SAM" id="MobiDB-lite"/>
    </source>
</evidence>
<dbReference type="PANTHER" id="PTHR28657">
    <property type="entry name" value="INDOLEAMINE 2,3-DIOXYGENASE"/>
    <property type="match status" value="1"/>
</dbReference>
<dbReference type="AlphaFoldDB" id="A0A1E4TL86"/>
<dbReference type="Proteomes" id="UP000095023">
    <property type="component" value="Unassembled WGS sequence"/>
</dbReference>
<reference evidence="8" key="1">
    <citation type="submission" date="2016-02" db="EMBL/GenBank/DDBJ databases">
        <title>Comparative genomics of biotechnologically important yeasts.</title>
        <authorList>
            <consortium name="DOE Joint Genome Institute"/>
            <person name="Riley R."/>
            <person name="Haridas S."/>
            <person name="Wolfe K.H."/>
            <person name="Lopes M.R."/>
            <person name="Hittinger C.T."/>
            <person name="Goker M."/>
            <person name="Salamov A."/>
            <person name="Wisecaver J."/>
            <person name="Long T.M."/>
            <person name="Aerts A.L."/>
            <person name="Barry K."/>
            <person name="Choi C."/>
            <person name="Clum A."/>
            <person name="Coughlan A.Y."/>
            <person name="Deshpande S."/>
            <person name="Douglass A.P."/>
            <person name="Hanson S.J."/>
            <person name="Klenk H.-P."/>
            <person name="Labutti K."/>
            <person name="Lapidus A."/>
            <person name="Lindquist E."/>
            <person name="Lipzen A."/>
            <person name="Meier-Kolthoff J.P."/>
            <person name="Ohm R.A."/>
            <person name="Otillar R.P."/>
            <person name="Pangilinan J."/>
            <person name="Peng Y."/>
            <person name="Rokas A."/>
            <person name="Rosa C.A."/>
            <person name="Scheuner C."/>
            <person name="Sibirny A.A."/>
            <person name="Slot J.C."/>
            <person name="Stielow J.B."/>
            <person name="Sun H."/>
            <person name="Kurtzman C.P."/>
            <person name="Blackwell M."/>
            <person name="Jeffries T.W."/>
            <person name="Grigoriev I.V."/>
        </authorList>
    </citation>
    <scope>NUCLEOTIDE SEQUENCE [LARGE SCALE GENOMIC DNA]</scope>
    <source>
        <strain evidence="8">NRRL Y-17796</strain>
    </source>
</reference>